<dbReference type="InterPro" id="IPR001509">
    <property type="entry name" value="Epimerase_deHydtase"/>
</dbReference>
<dbReference type="Pfam" id="PF01370">
    <property type="entry name" value="Epimerase"/>
    <property type="match status" value="1"/>
</dbReference>
<proteinExistence type="predicted"/>
<name>X1UMA1_9ZZZZ</name>
<feature type="domain" description="NAD-dependent epimerase/dehydratase" evidence="1">
    <location>
        <begin position="15"/>
        <end position="46"/>
    </location>
</feature>
<organism evidence="2">
    <name type="scientific">marine sediment metagenome</name>
    <dbReference type="NCBI Taxonomy" id="412755"/>
    <lineage>
        <taxon>unclassified sequences</taxon>
        <taxon>metagenomes</taxon>
        <taxon>ecological metagenomes</taxon>
    </lineage>
</organism>
<dbReference type="Gene3D" id="3.40.50.720">
    <property type="entry name" value="NAD(P)-binding Rossmann-like Domain"/>
    <property type="match status" value="1"/>
</dbReference>
<protein>
    <recommendedName>
        <fullName evidence="1">NAD-dependent epimerase/dehydratase domain-containing protein</fullName>
    </recommendedName>
</protein>
<dbReference type="EMBL" id="BARW01041866">
    <property type="protein sequence ID" value="GAJ18603.1"/>
    <property type="molecule type" value="Genomic_DNA"/>
</dbReference>
<feature type="non-terminal residue" evidence="2">
    <location>
        <position position="48"/>
    </location>
</feature>
<accession>X1UMA1</accession>
<evidence type="ECO:0000313" key="2">
    <source>
        <dbReference type="EMBL" id="GAJ18603.1"/>
    </source>
</evidence>
<gene>
    <name evidence="2" type="ORF">S12H4_62419</name>
</gene>
<comment type="caution">
    <text evidence="2">The sequence shown here is derived from an EMBL/GenBank/DDBJ whole genome shotgun (WGS) entry which is preliminary data.</text>
</comment>
<evidence type="ECO:0000259" key="1">
    <source>
        <dbReference type="Pfam" id="PF01370"/>
    </source>
</evidence>
<sequence>MADLEGGGITSPGTVLITGGCGFIGTNLVKYLAGMGCQIRILDNLSAG</sequence>
<reference evidence="2" key="1">
    <citation type="journal article" date="2014" name="Front. Microbiol.">
        <title>High frequency of phylogenetically diverse reductive dehalogenase-homologous genes in deep subseafloor sedimentary metagenomes.</title>
        <authorList>
            <person name="Kawai M."/>
            <person name="Futagami T."/>
            <person name="Toyoda A."/>
            <person name="Takaki Y."/>
            <person name="Nishi S."/>
            <person name="Hori S."/>
            <person name="Arai W."/>
            <person name="Tsubouchi T."/>
            <person name="Morono Y."/>
            <person name="Uchiyama I."/>
            <person name="Ito T."/>
            <person name="Fujiyama A."/>
            <person name="Inagaki F."/>
            <person name="Takami H."/>
        </authorList>
    </citation>
    <scope>NUCLEOTIDE SEQUENCE</scope>
    <source>
        <strain evidence="2">Expedition CK06-06</strain>
    </source>
</reference>
<dbReference type="SUPFAM" id="SSF51735">
    <property type="entry name" value="NAD(P)-binding Rossmann-fold domains"/>
    <property type="match status" value="1"/>
</dbReference>
<dbReference type="InterPro" id="IPR036291">
    <property type="entry name" value="NAD(P)-bd_dom_sf"/>
</dbReference>
<dbReference type="AlphaFoldDB" id="X1UMA1"/>